<protein>
    <submittedName>
        <fullName evidence="2">ABC transporter, permease protein 1 (Cluster 1, maltose/g3p/polyamine/iron)</fullName>
    </submittedName>
</protein>
<organism evidence="2">
    <name type="scientific">uncultured Acetobacteraceae bacterium</name>
    <dbReference type="NCBI Taxonomy" id="169975"/>
    <lineage>
        <taxon>Bacteria</taxon>
        <taxon>Pseudomonadati</taxon>
        <taxon>Pseudomonadota</taxon>
        <taxon>Alphaproteobacteria</taxon>
        <taxon>Acetobacterales</taxon>
        <taxon>Acetobacteraceae</taxon>
        <taxon>environmental samples</taxon>
    </lineage>
</organism>
<reference evidence="2" key="1">
    <citation type="submission" date="2020-02" db="EMBL/GenBank/DDBJ databases">
        <authorList>
            <person name="Meier V. D."/>
        </authorList>
    </citation>
    <scope>NUCLEOTIDE SEQUENCE</scope>
    <source>
        <strain evidence="2">AVDCRST_MAG08</strain>
    </source>
</reference>
<gene>
    <name evidence="2" type="ORF">AVDCRST_MAG08-2839</name>
</gene>
<feature type="region of interest" description="Disordered" evidence="1">
    <location>
        <begin position="100"/>
        <end position="144"/>
    </location>
</feature>
<name>A0A6J4J058_9PROT</name>
<feature type="region of interest" description="Disordered" evidence="1">
    <location>
        <begin position="164"/>
        <end position="241"/>
    </location>
</feature>
<feature type="non-terminal residue" evidence="2">
    <location>
        <position position="306"/>
    </location>
</feature>
<feature type="non-terminal residue" evidence="2">
    <location>
        <position position="1"/>
    </location>
</feature>
<evidence type="ECO:0000313" key="2">
    <source>
        <dbReference type="EMBL" id="CAA9264118.1"/>
    </source>
</evidence>
<feature type="compositionally biased region" description="Basic residues" evidence="1">
    <location>
        <begin position="191"/>
        <end position="201"/>
    </location>
</feature>
<dbReference type="AlphaFoldDB" id="A0A6J4J058"/>
<feature type="region of interest" description="Disordered" evidence="1">
    <location>
        <begin position="1"/>
        <end position="46"/>
    </location>
</feature>
<accession>A0A6J4J058</accession>
<feature type="compositionally biased region" description="Basic residues" evidence="1">
    <location>
        <begin position="28"/>
        <end position="38"/>
    </location>
</feature>
<proteinExistence type="predicted"/>
<dbReference type="EMBL" id="CADCTG010000209">
    <property type="protein sequence ID" value="CAA9264118.1"/>
    <property type="molecule type" value="Genomic_DNA"/>
</dbReference>
<sequence>VGRRCGPPGSGDGSSRAPPPQLRAPLRPVHRARRRRGGGGHPVPLGLHPLRLRLRLAPRRRAALGRSGQLRRAVQRCALRLGDAADAALHRAGRGVPAPVRLGRGARLPPPLPAAGPRARRVHPAHDGDAGGGGPGLDHDVPPPARRVELAAHHGGPAALHVGLQRFHGHPDPGAGGGVALDAAGDAAAARRPRGLARRSLRSREDRRRHPLAGLPPRHPAAADALHRGGAHHPHDRRAESLRHDLRHHPGRAGLGERDHQHLPLPPGFRFLQHGLRQRGRGGVLRHHHGPGGVAALDAAAGAADV</sequence>
<evidence type="ECO:0000256" key="1">
    <source>
        <dbReference type="SAM" id="MobiDB-lite"/>
    </source>
</evidence>
<feature type="compositionally biased region" description="Low complexity" evidence="1">
    <location>
        <begin position="180"/>
        <end position="190"/>
    </location>
</feature>